<organism evidence="2 3">
    <name type="scientific">Didymella exigua CBS 183.55</name>
    <dbReference type="NCBI Taxonomy" id="1150837"/>
    <lineage>
        <taxon>Eukaryota</taxon>
        <taxon>Fungi</taxon>
        <taxon>Dikarya</taxon>
        <taxon>Ascomycota</taxon>
        <taxon>Pezizomycotina</taxon>
        <taxon>Dothideomycetes</taxon>
        <taxon>Pleosporomycetidae</taxon>
        <taxon>Pleosporales</taxon>
        <taxon>Pleosporineae</taxon>
        <taxon>Didymellaceae</taxon>
        <taxon>Didymella</taxon>
    </lineage>
</organism>
<dbReference type="Proteomes" id="UP000800082">
    <property type="component" value="Unassembled WGS sequence"/>
</dbReference>
<evidence type="ECO:0000256" key="1">
    <source>
        <dbReference type="SAM" id="SignalP"/>
    </source>
</evidence>
<dbReference type="EMBL" id="ML978989">
    <property type="protein sequence ID" value="KAF1924900.1"/>
    <property type="molecule type" value="Genomic_DNA"/>
</dbReference>
<dbReference type="AlphaFoldDB" id="A0A6A5RC89"/>
<gene>
    <name evidence="2" type="ORF">M421DRAFT_8348</name>
</gene>
<keyword evidence="1" id="KW-0732">Signal</keyword>
<feature type="chain" id="PRO_5025472484" evidence="1">
    <location>
        <begin position="19"/>
        <end position="95"/>
    </location>
</feature>
<proteinExistence type="predicted"/>
<evidence type="ECO:0000313" key="3">
    <source>
        <dbReference type="Proteomes" id="UP000800082"/>
    </source>
</evidence>
<dbReference type="GeneID" id="54355216"/>
<evidence type="ECO:0000313" key="2">
    <source>
        <dbReference type="EMBL" id="KAF1924900.1"/>
    </source>
</evidence>
<name>A0A6A5RC89_9PLEO</name>
<protein>
    <submittedName>
        <fullName evidence="2">Uncharacterized protein</fullName>
    </submittedName>
</protein>
<dbReference type="RefSeq" id="XP_033445152.1">
    <property type="nucleotide sequence ID" value="XM_033597549.1"/>
</dbReference>
<accession>A0A6A5RC89</accession>
<keyword evidence="3" id="KW-1185">Reference proteome</keyword>
<dbReference type="OrthoDB" id="3684436at2759"/>
<feature type="signal peptide" evidence="1">
    <location>
        <begin position="1"/>
        <end position="18"/>
    </location>
</feature>
<reference evidence="2" key="1">
    <citation type="journal article" date="2020" name="Stud. Mycol.">
        <title>101 Dothideomycetes genomes: a test case for predicting lifestyles and emergence of pathogens.</title>
        <authorList>
            <person name="Haridas S."/>
            <person name="Albert R."/>
            <person name="Binder M."/>
            <person name="Bloem J."/>
            <person name="Labutti K."/>
            <person name="Salamov A."/>
            <person name="Andreopoulos B."/>
            <person name="Baker S."/>
            <person name="Barry K."/>
            <person name="Bills G."/>
            <person name="Bluhm B."/>
            <person name="Cannon C."/>
            <person name="Castanera R."/>
            <person name="Culley D."/>
            <person name="Daum C."/>
            <person name="Ezra D."/>
            <person name="Gonzalez J."/>
            <person name="Henrissat B."/>
            <person name="Kuo A."/>
            <person name="Liang C."/>
            <person name="Lipzen A."/>
            <person name="Lutzoni F."/>
            <person name="Magnuson J."/>
            <person name="Mondo S."/>
            <person name="Nolan M."/>
            <person name="Ohm R."/>
            <person name="Pangilinan J."/>
            <person name="Park H.-J."/>
            <person name="Ramirez L."/>
            <person name="Alfaro M."/>
            <person name="Sun H."/>
            <person name="Tritt A."/>
            <person name="Yoshinaga Y."/>
            <person name="Zwiers L.-H."/>
            <person name="Turgeon B."/>
            <person name="Goodwin S."/>
            <person name="Spatafora J."/>
            <person name="Crous P."/>
            <person name="Grigoriev I."/>
        </authorList>
    </citation>
    <scope>NUCLEOTIDE SEQUENCE</scope>
    <source>
        <strain evidence="2">CBS 183.55</strain>
    </source>
</reference>
<sequence>MKTTILSLAFALSAAVSAVPAMQAALELAVRDTPTSTIDCNFCTGMLDFCLKNGHTRGQEGCKQSCREHVCHRTPECKKCHGEFDKCPEKSRYLN</sequence>